<gene>
    <name evidence="8" type="ORF">ACFOMD_12095</name>
</gene>
<feature type="domain" description="GP-PDE" evidence="7">
    <location>
        <begin position="16"/>
        <end position="336"/>
    </location>
</feature>
<reference evidence="9" key="1">
    <citation type="journal article" date="2019" name="Int. J. Syst. Evol. Microbiol.">
        <title>The Global Catalogue of Microorganisms (GCM) 10K type strain sequencing project: providing services to taxonomists for standard genome sequencing and annotation.</title>
        <authorList>
            <consortium name="The Broad Institute Genomics Platform"/>
            <consortium name="The Broad Institute Genome Sequencing Center for Infectious Disease"/>
            <person name="Wu L."/>
            <person name="Ma J."/>
        </authorList>
    </citation>
    <scope>NUCLEOTIDE SEQUENCE [LARGE SCALE GENOMIC DNA]</scope>
    <source>
        <strain evidence="9">KCTC 42644</strain>
    </source>
</reference>
<keyword evidence="4" id="KW-0319">Glycerol metabolism</keyword>
<dbReference type="EC" id="3.1.4.46" evidence="2"/>
<evidence type="ECO:0000256" key="5">
    <source>
        <dbReference type="ARBA" id="ARBA00022801"/>
    </source>
</evidence>
<dbReference type="RefSeq" id="WP_380861685.1">
    <property type="nucleotide sequence ID" value="NZ_JBHRXV010000010.1"/>
</dbReference>
<dbReference type="SUPFAM" id="SSF51695">
    <property type="entry name" value="PLC-like phosphodiesterases"/>
    <property type="match status" value="1"/>
</dbReference>
<dbReference type="Pfam" id="PF03009">
    <property type="entry name" value="GDPD"/>
    <property type="match status" value="1"/>
</dbReference>
<dbReference type="CDD" id="cd08602">
    <property type="entry name" value="GDPD_ScGlpQ1_like"/>
    <property type="match status" value="1"/>
</dbReference>
<dbReference type="PROSITE" id="PS51704">
    <property type="entry name" value="GP_PDE"/>
    <property type="match status" value="1"/>
</dbReference>
<evidence type="ECO:0000256" key="3">
    <source>
        <dbReference type="ARBA" id="ARBA00022729"/>
    </source>
</evidence>
<evidence type="ECO:0000313" key="8">
    <source>
        <dbReference type="EMBL" id="MFC3713319.1"/>
    </source>
</evidence>
<dbReference type="PANTHER" id="PTHR43620:SF7">
    <property type="entry name" value="GLYCEROPHOSPHODIESTER PHOSPHODIESTERASE GDPD5-RELATED"/>
    <property type="match status" value="1"/>
</dbReference>
<dbReference type="Proteomes" id="UP001595615">
    <property type="component" value="Unassembled WGS sequence"/>
</dbReference>
<evidence type="ECO:0000256" key="4">
    <source>
        <dbReference type="ARBA" id="ARBA00022798"/>
    </source>
</evidence>
<evidence type="ECO:0000256" key="1">
    <source>
        <dbReference type="ARBA" id="ARBA00007277"/>
    </source>
</evidence>
<comment type="catalytic activity">
    <reaction evidence="6">
        <text>a sn-glycero-3-phosphodiester + H2O = an alcohol + sn-glycerol 3-phosphate + H(+)</text>
        <dbReference type="Rhea" id="RHEA:12969"/>
        <dbReference type="ChEBI" id="CHEBI:15377"/>
        <dbReference type="ChEBI" id="CHEBI:15378"/>
        <dbReference type="ChEBI" id="CHEBI:30879"/>
        <dbReference type="ChEBI" id="CHEBI:57597"/>
        <dbReference type="ChEBI" id="CHEBI:83408"/>
        <dbReference type="EC" id="3.1.4.46"/>
    </reaction>
</comment>
<name>A0ABV7XDE8_9SPHN</name>
<accession>A0ABV7XDE8</accession>
<dbReference type="InterPro" id="IPR017946">
    <property type="entry name" value="PLC-like_Pdiesterase_TIM-brl"/>
</dbReference>
<keyword evidence="9" id="KW-1185">Reference proteome</keyword>
<organism evidence="8 9">
    <name type="scientific">Sphingoaurantiacus capsulatus</name>
    <dbReference type="NCBI Taxonomy" id="1771310"/>
    <lineage>
        <taxon>Bacteria</taxon>
        <taxon>Pseudomonadati</taxon>
        <taxon>Pseudomonadota</taxon>
        <taxon>Alphaproteobacteria</taxon>
        <taxon>Sphingomonadales</taxon>
        <taxon>Sphingosinicellaceae</taxon>
        <taxon>Sphingoaurantiacus</taxon>
    </lineage>
</organism>
<keyword evidence="5" id="KW-0378">Hydrolase</keyword>
<comment type="caution">
    <text evidence="8">The sequence shown here is derived from an EMBL/GenBank/DDBJ whole genome shotgun (WGS) entry which is preliminary data.</text>
</comment>
<dbReference type="EMBL" id="JBHRXV010000010">
    <property type="protein sequence ID" value="MFC3713319.1"/>
    <property type="molecule type" value="Genomic_DNA"/>
</dbReference>
<sequence>MSLLIALAAGVAAAQPLVIAHRGASGDRPEHTLAAYELAIDQGADFIEPDLVPTKDGVLVARHENEISGTTNVADRPEFARRKATKTIDGQEITGWFTEDFTLAELNTLRAKERIPQLRSTAYDGQYQVPTLKEVIALVKRKEKAAGRRIGLYPETKHPSYFAGLKLAMEKPLVAELHAAGYRKASDPVFIQSFEIDNLRALKGMTKLRLVQLIGDLNSGPPDRSGIGYATMVTAPGLKGIAAYASGVGPEKSAVIPRGADGKLAAPTALVKDAHAAGLVVHPYTFRQENYFLAADFKKGGDPRAHGDLAGEVCAFLKAGVDGVFSDNPGLAVAAVKSCKP</sequence>
<proteinExistence type="inferred from homology"/>
<dbReference type="Gene3D" id="3.20.20.190">
    <property type="entry name" value="Phosphatidylinositol (PI) phosphodiesterase"/>
    <property type="match status" value="1"/>
</dbReference>
<evidence type="ECO:0000256" key="2">
    <source>
        <dbReference type="ARBA" id="ARBA00012247"/>
    </source>
</evidence>
<keyword evidence="3" id="KW-0732">Signal</keyword>
<dbReference type="PANTHER" id="PTHR43620">
    <property type="entry name" value="GLYCEROPHOSPHORYL DIESTER PHOSPHODIESTERASE"/>
    <property type="match status" value="1"/>
</dbReference>
<evidence type="ECO:0000259" key="7">
    <source>
        <dbReference type="PROSITE" id="PS51704"/>
    </source>
</evidence>
<evidence type="ECO:0000313" key="9">
    <source>
        <dbReference type="Proteomes" id="UP001595615"/>
    </source>
</evidence>
<evidence type="ECO:0000256" key="6">
    <source>
        <dbReference type="ARBA" id="ARBA00047512"/>
    </source>
</evidence>
<comment type="similarity">
    <text evidence="1">Belongs to the glycerophosphoryl diester phosphodiesterase family.</text>
</comment>
<protein>
    <recommendedName>
        <fullName evidence="2">glycerophosphodiester phosphodiesterase</fullName>
        <ecNumber evidence="2">3.1.4.46</ecNumber>
    </recommendedName>
</protein>
<dbReference type="InterPro" id="IPR030395">
    <property type="entry name" value="GP_PDE_dom"/>
</dbReference>